<dbReference type="EMBL" id="CP033926">
    <property type="protein sequence ID" value="AZA99766.1"/>
    <property type="molecule type" value="Genomic_DNA"/>
</dbReference>
<accession>A0ABM7BLG0</accession>
<evidence type="ECO:0000313" key="1">
    <source>
        <dbReference type="EMBL" id="AZA99766.1"/>
    </source>
</evidence>
<organism evidence="1 2">
    <name type="scientific">Chryseobacterium joostei</name>
    <dbReference type="NCBI Taxonomy" id="112234"/>
    <lineage>
        <taxon>Bacteria</taxon>
        <taxon>Pseudomonadati</taxon>
        <taxon>Bacteroidota</taxon>
        <taxon>Flavobacteriia</taxon>
        <taxon>Flavobacteriales</taxon>
        <taxon>Weeksellaceae</taxon>
        <taxon>Chryseobacterium group</taxon>
        <taxon>Chryseobacterium</taxon>
    </lineage>
</organism>
<evidence type="ECO:0000313" key="2">
    <source>
        <dbReference type="Proteomes" id="UP000279541"/>
    </source>
</evidence>
<name>A0ABM7BLG0_9FLAO</name>
<dbReference type="PROSITE" id="PS51257">
    <property type="entry name" value="PROKAR_LIPOPROTEIN"/>
    <property type="match status" value="1"/>
</dbReference>
<gene>
    <name evidence="1" type="ORF">EG359_09110</name>
</gene>
<protein>
    <recommendedName>
        <fullName evidence="3">DKNYY family protein</fullName>
    </recommendedName>
</protein>
<evidence type="ECO:0008006" key="3">
    <source>
        <dbReference type="Google" id="ProtNLM"/>
    </source>
</evidence>
<proteinExistence type="predicted"/>
<reference evidence="1 2" key="1">
    <citation type="submission" date="2018-11" db="EMBL/GenBank/DDBJ databases">
        <title>Proposal to divide the Flavobacteriaceae and reorganize its genera based on Amino Acid Identity values calculated from whole genome sequences.</title>
        <authorList>
            <person name="Nicholson A.C."/>
            <person name="Gulvik C.A."/>
            <person name="Whitney A.M."/>
            <person name="Humrighouse B.W."/>
            <person name="Bell M."/>
            <person name="Holmes B."/>
            <person name="Steigerwalt A.G."/>
            <person name="Villarma A."/>
            <person name="Sheth M."/>
            <person name="Batra D."/>
            <person name="Pryor J."/>
            <person name="Bernardet J.-F."/>
            <person name="Hugo C."/>
            <person name="Kampfer P."/>
            <person name="Newman J."/>
            <person name="McQuiston J.R."/>
        </authorList>
    </citation>
    <scope>NUCLEOTIDE SEQUENCE [LARGE SCALE GENOMIC DNA]</scope>
    <source>
        <strain evidence="1 2">DSM 16927</strain>
    </source>
</reference>
<dbReference type="Proteomes" id="UP000279541">
    <property type="component" value="Chromosome"/>
</dbReference>
<sequence length="165" mass="19794">MHNKIIYIMFILFVSCKNKSLMISKNEYVYENDNRKLSIQIIDENNLIIKNIFNCTNINDQFKNIVIKKKYYISKNKIVILDPEKEEFKLPYFNNSNCNFLSEKYRTSVKHYYDGRTFYPDKSLYYIPNIDTLSITQDNNLYYYKKIGKGSVGFIFRKYPATQSQ</sequence>
<keyword evidence="2" id="KW-1185">Reference proteome</keyword>